<keyword evidence="6" id="KW-1185">Reference proteome</keyword>
<dbReference type="InterPro" id="IPR011009">
    <property type="entry name" value="Kinase-like_dom_sf"/>
</dbReference>
<dbReference type="GO" id="GO:0010506">
    <property type="term" value="P:regulation of autophagy"/>
    <property type="evidence" value="ECO:0007669"/>
    <property type="project" value="InterPro"/>
</dbReference>
<evidence type="ECO:0000313" key="6">
    <source>
        <dbReference type="Proteomes" id="UP001295740"/>
    </source>
</evidence>
<feature type="compositionally biased region" description="Basic and acidic residues" evidence="3">
    <location>
        <begin position="590"/>
        <end position="599"/>
    </location>
</feature>
<sequence length="686" mass="75366">MTAPNNALSNTLSNTLCLFRLLPTSGVDLTSILAWNREFEFTPCEQPGWAGALHPNDLRGPFYALRFSEKPKKEGNWVFGSLDSSGGKVLGGKGQSRCDFQLSHSNVESKISRTHFSIELAPRIRRGSPVIPRLRCLKGSVVVYLDDPNNPVLLDPGSELLLVKPALIICAAVRLQVWHPALTGEELVEHRMTAHEFEKAIAAELPGYFPSIRSGVDTRHGCTRIGLQSNRFFVCFEEQPPRSTSIIPSCVVWNGPLKLSATLLPIELGEAPGSLRIKEEALMKSLKNGGSIRHTNILTIHDIGVYRGIGYEDTVTERPWIITEHIECATTLEDLIRSRLAFDRNDVIAQLASGLAYLCSEQFVYTALTPENIVIVEMEGGKFVPKIAKLEQLENLGGRHYLEDRIINPTIYTAPERLKPPYRYTYPAPAYGLGAIALRVLTPYDSMIENYEGGPPIDARSYGQWIAQVVLPSLSQAPKATQTLVKGLLHSKPHERWTAKECYKFLTQESSGRPSPSSDGDRGQKRKGEGLLPKIIKVAPTIRDRTNKVAQDTAVSTTPRSEPETIQGTGAKGSKRRQGSRVVQQVCFAEEEKAKEKGEPAAGETRQSRAKEETKDGDELPATPWGNVRLKPNDAGGVADGARPEESFSGDVETWVKGQAEKISKEGHPDDDAVATGAQQAALVQD</sequence>
<evidence type="ECO:0000256" key="2">
    <source>
        <dbReference type="ARBA" id="ARBA00030237"/>
    </source>
</evidence>
<organism evidence="5 6">
    <name type="scientific">Anthostomella pinea</name>
    <dbReference type="NCBI Taxonomy" id="933095"/>
    <lineage>
        <taxon>Eukaryota</taxon>
        <taxon>Fungi</taxon>
        <taxon>Dikarya</taxon>
        <taxon>Ascomycota</taxon>
        <taxon>Pezizomycotina</taxon>
        <taxon>Sordariomycetes</taxon>
        <taxon>Xylariomycetidae</taxon>
        <taxon>Xylariales</taxon>
        <taxon>Xylariaceae</taxon>
        <taxon>Anthostomella</taxon>
    </lineage>
</organism>
<evidence type="ECO:0000259" key="4">
    <source>
        <dbReference type="PROSITE" id="PS50011"/>
    </source>
</evidence>
<reference evidence="5" key="1">
    <citation type="submission" date="2023-10" db="EMBL/GenBank/DDBJ databases">
        <authorList>
            <person name="Hackl T."/>
        </authorList>
    </citation>
    <scope>NUCLEOTIDE SEQUENCE</scope>
</reference>
<dbReference type="InterPro" id="IPR000719">
    <property type="entry name" value="Prot_kinase_dom"/>
</dbReference>
<comment type="caution">
    <text evidence="5">The sequence shown here is derived from an EMBL/GenBank/DDBJ whole genome shotgun (WGS) entry which is preliminary data.</text>
</comment>
<dbReference type="Pfam" id="PF00069">
    <property type="entry name" value="Pkinase"/>
    <property type="match status" value="1"/>
</dbReference>
<dbReference type="AlphaFoldDB" id="A0AAI8VQ77"/>
<feature type="domain" description="Protein kinase" evidence="4">
    <location>
        <begin position="198"/>
        <end position="506"/>
    </location>
</feature>
<proteinExistence type="predicted"/>
<comment type="subcellular location">
    <subcellularLocation>
        <location evidence="1">Preautophagosomal structure membrane</location>
        <topology evidence="1">Peripheral membrane protein</topology>
    </subcellularLocation>
</comment>
<dbReference type="Gene3D" id="1.10.510.10">
    <property type="entry name" value="Transferase(Phosphotransferase) domain 1"/>
    <property type="match status" value="1"/>
</dbReference>
<evidence type="ECO:0000313" key="5">
    <source>
        <dbReference type="EMBL" id="CAJ2508592.1"/>
    </source>
</evidence>
<evidence type="ECO:0000256" key="3">
    <source>
        <dbReference type="SAM" id="MobiDB-lite"/>
    </source>
</evidence>
<evidence type="ECO:0000256" key="1">
    <source>
        <dbReference type="ARBA" id="ARBA00004623"/>
    </source>
</evidence>
<dbReference type="EMBL" id="CAUWAG010000012">
    <property type="protein sequence ID" value="CAJ2508592.1"/>
    <property type="molecule type" value="Genomic_DNA"/>
</dbReference>
<name>A0AAI8VQ77_9PEZI</name>
<dbReference type="GO" id="GO:0005524">
    <property type="term" value="F:ATP binding"/>
    <property type="evidence" value="ECO:0007669"/>
    <property type="project" value="InterPro"/>
</dbReference>
<dbReference type="PROSITE" id="PS50011">
    <property type="entry name" value="PROTEIN_KINASE_DOM"/>
    <property type="match status" value="1"/>
</dbReference>
<feature type="compositionally biased region" description="Basic and acidic residues" evidence="3">
    <location>
        <begin position="606"/>
        <end position="618"/>
    </location>
</feature>
<feature type="region of interest" description="Disordered" evidence="3">
    <location>
        <begin position="507"/>
        <end position="686"/>
    </location>
</feature>
<dbReference type="SMART" id="SM00220">
    <property type="entry name" value="S_TKc"/>
    <property type="match status" value="1"/>
</dbReference>
<protein>
    <recommendedName>
        <fullName evidence="2">Autophagy-related protein 1</fullName>
    </recommendedName>
</protein>
<dbReference type="GO" id="GO:0034045">
    <property type="term" value="C:phagophore assembly site membrane"/>
    <property type="evidence" value="ECO:0007669"/>
    <property type="project" value="UniProtKB-SubCell"/>
</dbReference>
<dbReference type="InterPro" id="IPR045269">
    <property type="entry name" value="Atg1-like"/>
</dbReference>
<dbReference type="PANTHER" id="PTHR24348">
    <property type="entry name" value="SERINE/THREONINE-PROTEIN KINASE UNC-51-RELATED"/>
    <property type="match status" value="1"/>
</dbReference>
<gene>
    <name evidence="5" type="ORF">KHLLAP_LOCUS9060</name>
</gene>
<accession>A0AAI8VQ77</accession>
<feature type="compositionally biased region" description="Basic and acidic residues" evidence="3">
    <location>
        <begin position="659"/>
        <end position="671"/>
    </location>
</feature>
<dbReference type="Proteomes" id="UP001295740">
    <property type="component" value="Unassembled WGS sequence"/>
</dbReference>
<feature type="compositionally biased region" description="Polar residues" evidence="3">
    <location>
        <begin position="548"/>
        <end position="568"/>
    </location>
</feature>
<dbReference type="SUPFAM" id="SSF56112">
    <property type="entry name" value="Protein kinase-like (PK-like)"/>
    <property type="match status" value="1"/>
</dbReference>
<dbReference type="GO" id="GO:0004674">
    <property type="term" value="F:protein serine/threonine kinase activity"/>
    <property type="evidence" value="ECO:0007669"/>
    <property type="project" value="InterPro"/>
</dbReference>
<feature type="compositionally biased region" description="Basic and acidic residues" evidence="3">
    <location>
        <begin position="519"/>
        <end position="529"/>
    </location>
</feature>